<dbReference type="PROSITE" id="PS51186">
    <property type="entry name" value="GNAT"/>
    <property type="match status" value="1"/>
</dbReference>
<dbReference type="PANTHER" id="PTHR43877">
    <property type="entry name" value="AMINOALKYLPHOSPHONATE N-ACETYLTRANSFERASE-RELATED-RELATED"/>
    <property type="match status" value="1"/>
</dbReference>
<evidence type="ECO:0000256" key="1">
    <source>
        <dbReference type="ARBA" id="ARBA00022679"/>
    </source>
</evidence>
<proteinExistence type="predicted"/>
<evidence type="ECO:0000256" key="2">
    <source>
        <dbReference type="ARBA" id="ARBA00023315"/>
    </source>
</evidence>
<dbReference type="InterPro" id="IPR050832">
    <property type="entry name" value="Bact_Acetyltransf"/>
</dbReference>
<feature type="domain" description="N-acetyltransferase" evidence="3">
    <location>
        <begin position="5"/>
        <end position="155"/>
    </location>
</feature>
<dbReference type="EMBL" id="SUPK01000014">
    <property type="protein sequence ID" value="TJY38527.1"/>
    <property type="molecule type" value="Genomic_DNA"/>
</dbReference>
<keyword evidence="1 4" id="KW-0808">Transferase</keyword>
<dbReference type="InterPro" id="IPR000182">
    <property type="entry name" value="GNAT_dom"/>
</dbReference>
<dbReference type="CDD" id="cd04301">
    <property type="entry name" value="NAT_SF"/>
    <property type="match status" value="1"/>
</dbReference>
<dbReference type="GO" id="GO:0016747">
    <property type="term" value="F:acyltransferase activity, transferring groups other than amino-acyl groups"/>
    <property type="evidence" value="ECO:0007669"/>
    <property type="project" value="InterPro"/>
</dbReference>
<dbReference type="Proteomes" id="UP000309673">
    <property type="component" value="Unassembled WGS sequence"/>
</dbReference>
<evidence type="ECO:0000313" key="4">
    <source>
        <dbReference type="EMBL" id="TJY38527.1"/>
    </source>
</evidence>
<keyword evidence="5" id="KW-1185">Reference proteome</keyword>
<dbReference type="SUPFAM" id="SSF55729">
    <property type="entry name" value="Acyl-CoA N-acyltransferases (Nat)"/>
    <property type="match status" value="1"/>
</dbReference>
<comment type="caution">
    <text evidence="4">The sequence shown here is derived from an EMBL/GenBank/DDBJ whole genome shotgun (WGS) entry which is preliminary data.</text>
</comment>
<dbReference type="RefSeq" id="WP_136779706.1">
    <property type="nucleotide sequence ID" value="NZ_SUPK01000014.1"/>
</dbReference>
<evidence type="ECO:0000313" key="5">
    <source>
        <dbReference type="Proteomes" id="UP000309673"/>
    </source>
</evidence>
<evidence type="ECO:0000259" key="3">
    <source>
        <dbReference type="PROSITE" id="PS51186"/>
    </source>
</evidence>
<organism evidence="4 5">
    <name type="scientific">Cohnella pontilimi</name>
    <dbReference type="NCBI Taxonomy" id="2564100"/>
    <lineage>
        <taxon>Bacteria</taxon>
        <taxon>Bacillati</taxon>
        <taxon>Bacillota</taxon>
        <taxon>Bacilli</taxon>
        <taxon>Bacillales</taxon>
        <taxon>Paenibacillaceae</taxon>
        <taxon>Cohnella</taxon>
    </lineage>
</organism>
<reference evidence="4 5" key="1">
    <citation type="submission" date="2019-04" db="EMBL/GenBank/DDBJ databases">
        <title>Cohnella sp. nov., isolated from soil.</title>
        <authorList>
            <person name="Kim W."/>
        </authorList>
    </citation>
    <scope>NUCLEOTIDE SEQUENCE [LARGE SCALE GENOMIC DNA]</scope>
    <source>
        <strain evidence="4 5">CAU 1483</strain>
    </source>
</reference>
<protein>
    <submittedName>
        <fullName evidence="4">GNAT family N-acetyltransferase</fullName>
    </submittedName>
</protein>
<dbReference type="Gene3D" id="3.40.630.30">
    <property type="match status" value="1"/>
</dbReference>
<dbReference type="AlphaFoldDB" id="A0A4U0F244"/>
<dbReference type="Pfam" id="PF00583">
    <property type="entry name" value="Acetyltransf_1"/>
    <property type="match status" value="1"/>
</dbReference>
<sequence length="159" mass="17810">MLQVERLHLSVPDTAEQLWALQHAAYREEAKRIGVSDLPPLRDTIASLQACRETFYGCYNEDGELIGAVSTEEEAPGKTVICRMMVRPDQFRQGIGSRLLRHVIGAAEPSSELTVTSEIRNEPALRLYEGHGFRRVSTFSPAPDIQMVLFTLPVDESVR</sequence>
<name>A0A4U0F244_9BACL</name>
<gene>
    <name evidence="4" type="ORF">E5161_20315</name>
</gene>
<accession>A0A4U0F244</accession>
<keyword evidence="2" id="KW-0012">Acyltransferase</keyword>
<dbReference type="OrthoDB" id="46888at2"/>
<dbReference type="InterPro" id="IPR016181">
    <property type="entry name" value="Acyl_CoA_acyltransferase"/>
</dbReference>
<dbReference type="PANTHER" id="PTHR43877:SF2">
    <property type="entry name" value="AMINOALKYLPHOSPHONATE N-ACETYLTRANSFERASE-RELATED"/>
    <property type="match status" value="1"/>
</dbReference>